<gene>
    <name evidence="1" type="ORF">S06H3_61498</name>
</gene>
<dbReference type="EMBL" id="BARV01040343">
    <property type="protein sequence ID" value="GAI53089.1"/>
    <property type="molecule type" value="Genomic_DNA"/>
</dbReference>
<accession>X1RBX0</accession>
<proteinExistence type="predicted"/>
<sequence length="146" mass="16560">MDYYRRLDVRQTIMDFASASKGSGERECTFYNSRIKSMQRHLSEHPIVLDSAAAFDRALASGATAFYCSYWRYPGQDFSRPIGHDLVWIVRARRGGLEFAKRVTAWVTEALAEDGISEPWVKYSGQLGFDLLIPFEAIPPEAWAGD</sequence>
<organism evidence="1">
    <name type="scientific">marine sediment metagenome</name>
    <dbReference type="NCBI Taxonomy" id="412755"/>
    <lineage>
        <taxon>unclassified sequences</taxon>
        <taxon>metagenomes</taxon>
        <taxon>ecological metagenomes</taxon>
    </lineage>
</organism>
<feature type="non-terminal residue" evidence="1">
    <location>
        <position position="146"/>
    </location>
</feature>
<evidence type="ECO:0000313" key="1">
    <source>
        <dbReference type="EMBL" id="GAI53089.1"/>
    </source>
</evidence>
<reference evidence="1" key="1">
    <citation type="journal article" date="2014" name="Front. Microbiol.">
        <title>High frequency of phylogenetically diverse reductive dehalogenase-homologous genes in deep subseafloor sedimentary metagenomes.</title>
        <authorList>
            <person name="Kawai M."/>
            <person name="Futagami T."/>
            <person name="Toyoda A."/>
            <person name="Takaki Y."/>
            <person name="Nishi S."/>
            <person name="Hori S."/>
            <person name="Arai W."/>
            <person name="Tsubouchi T."/>
            <person name="Morono Y."/>
            <person name="Uchiyama I."/>
            <person name="Ito T."/>
            <person name="Fujiyama A."/>
            <person name="Inagaki F."/>
            <person name="Takami H."/>
        </authorList>
    </citation>
    <scope>NUCLEOTIDE SEQUENCE</scope>
    <source>
        <strain evidence="1">Expedition CK06-06</strain>
    </source>
</reference>
<protein>
    <submittedName>
        <fullName evidence="1">Uncharacterized protein</fullName>
    </submittedName>
</protein>
<comment type="caution">
    <text evidence="1">The sequence shown here is derived from an EMBL/GenBank/DDBJ whole genome shotgun (WGS) entry which is preliminary data.</text>
</comment>
<name>X1RBX0_9ZZZZ</name>
<dbReference type="AlphaFoldDB" id="X1RBX0"/>